<dbReference type="InterPro" id="IPR011037">
    <property type="entry name" value="Pyrv_Knase-like_insert_dom_sf"/>
</dbReference>
<dbReference type="eggNOG" id="KOG2142">
    <property type="taxonomic scope" value="Eukaryota"/>
</dbReference>
<dbReference type="PANTHER" id="PTHR14237">
    <property type="entry name" value="MOLYBDOPTERIN COFACTOR SULFURASE MOSC"/>
    <property type="match status" value="1"/>
</dbReference>
<keyword evidence="1 4" id="KW-0808">Transferase</keyword>
<dbReference type="InterPro" id="IPR000192">
    <property type="entry name" value="Aminotrans_V_dom"/>
</dbReference>
<dbReference type="STRING" id="431595.K3WYH6"/>
<proteinExistence type="inferred from homology"/>
<comment type="cofactor">
    <cofactor evidence="4">
        <name>pyridoxal 5'-phosphate</name>
        <dbReference type="ChEBI" id="CHEBI:597326"/>
    </cofactor>
</comment>
<comment type="function">
    <text evidence="4">Sulfurates the molybdenum cofactor. Sulfation of molybdenum is essential for xanthine dehydrogenase (XDH) and aldehyde oxidase (ADO) enzymes in which molybdenum cofactor is liganded by 1 oxygen and 1 sulfur atom in active form.</text>
</comment>
<keyword evidence="8" id="KW-1185">Reference proteome</keyword>
<dbReference type="AlphaFoldDB" id="K3WYH6"/>
<feature type="compositionally biased region" description="Polar residues" evidence="5">
    <location>
        <begin position="667"/>
        <end position="676"/>
    </location>
</feature>
<evidence type="ECO:0000259" key="6">
    <source>
        <dbReference type="PROSITE" id="PS51340"/>
    </source>
</evidence>
<dbReference type="GO" id="GO:0030151">
    <property type="term" value="F:molybdenum ion binding"/>
    <property type="evidence" value="ECO:0007669"/>
    <property type="project" value="UniProtKB-UniRule"/>
</dbReference>
<dbReference type="InterPro" id="IPR015421">
    <property type="entry name" value="PyrdxlP-dep_Trfase_major"/>
</dbReference>
<keyword evidence="3 4" id="KW-0501">Molybdenum cofactor biosynthesis</keyword>
<dbReference type="InterPro" id="IPR005302">
    <property type="entry name" value="MoCF_Sase_C"/>
</dbReference>
<organism evidence="7 8">
    <name type="scientific">Globisporangium ultimum (strain ATCC 200006 / CBS 805.95 / DAOM BR144)</name>
    <name type="common">Pythium ultimum</name>
    <dbReference type="NCBI Taxonomy" id="431595"/>
    <lineage>
        <taxon>Eukaryota</taxon>
        <taxon>Sar</taxon>
        <taxon>Stramenopiles</taxon>
        <taxon>Oomycota</taxon>
        <taxon>Peronosporomycetes</taxon>
        <taxon>Pythiales</taxon>
        <taxon>Pythiaceae</taxon>
        <taxon>Globisporangium</taxon>
    </lineage>
</organism>
<feature type="modified residue" description="N6-(pyridoxal phosphate)lysine" evidence="4">
    <location>
        <position position="270"/>
    </location>
</feature>
<dbReference type="EMBL" id="GL376624">
    <property type="status" value="NOT_ANNOTATED_CDS"/>
    <property type="molecule type" value="Genomic_DNA"/>
</dbReference>
<dbReference type="InterPro" id="IPR015422">
    <property type="entry name" value="PyrdxlP-dep_Trfase_small"/>
</dbReference>
<dbReference type="GO" id="GO:0030170">
    <property type="term" value="F:pyridoxal phosphate binding"/>
    <property type="evidence" value="ECO:0007669"/>
    <property type="project" value="UniProtKB-UniRule"/>
</dbReference>
<evidence type="ECO:0000256" key="5">
    <source>
        <dbReference type="SAM" id="MobiDB-lite"/>
    </source>
</evidence>
<evidence type="ECO:0000256" key="4">
    <source>
        <dbReference type="HAMAP-Rule" id="MF_03050"/>
    </source>
</evidence>
<dbReference type="InterPro" id="IPR005303">
    <property type="entry name" value="MOCOS_middle"/>
</dbReference>
<dbReference type="EC" id="2.8.1.9" evidence="4"/>
<dbReference type="SUPFAM" id="SSF50800">
    <property type="entry name" value="PK beta-barrel domain-like"/>
    <property type="match status" value="1"/>
</dbReference>
<dbReference type="Pfam" id="PF03473">
    <property type="entry name" value="MOSC"/>
    <property type="match status" value="1"/>
</dbReference>
<dbReference type="GO" id="GO:0006777">
    <property type="term" value="P:Mo-molybdopterin cofactor biosynthetic process"/>
    <property type="evidence" value="ECO:0007669"/>
    <property type="project" value="UniProtKB-UniRule"/>
</dbReference>
<comment type="catalytic activity">
    <reaction evidence="4">
        <text>Mo-molybdopterin + L-cysteine + AH2 = thio-Mo-molybdopterin + L-alanine + A + H2O</text>
        <dbReference type="Rhea" id="RHEA:42636"/>
        <dbReference type="ChEBI" id="CHEBI:13193"/>
        <dbReference type="ChEBI" id="CHEBI:15377"/>
        <dbReference type="ChEBI" id="CHEBI:17499"/>
        <dbReference type="ChEBI" id="CHEBI:35235"/>
        <dbReference type="ChEBI" id="CHEBI:57972"/>
        <dbReference type="ChEBI" id="CHEBI:71302"/>
        <dbReference type="ChEBI" id="CHEBI:82685"/>
        <dbReference type="EC" id="2.8.1.9"/>
    </reaction>
</comment>
<evidence type="ECO:0000313" key="7">
    <source>
        <dbReference type="EnsemblProtists" id="PYU1_T010025"/>
    </source>
</evidence>
<dbReference type="EnsemblProtists" id="PYU1_T010025">
    <property type="protein sequence ID" value="PYU1_T010025"/>
    <property type="gene ID" value="PYU1_G010005"/>
</dbReference>
<feature type="region of interest" description="Disordered" evidence="5">
    <location>
        <begin position="167"/>
        <end position="188"/>
    </location>
</feature>
<dbReference type="Gene3D" id="3.40.640.10">
    <property type="entry name" value="Type I PLP-dependent aspartate aminotransferase-like (Major domain)"/>
    <property type="match status" value="1"/>
</dbReference>
<comment type="similarity">
    <text evidence="4">Belongs to the class-V pyridoxal-phosphate-dependent aminotransferase family. MOCOS subfamily.</text>
</comment>
<dbReference type="OMA" id="PCTRCQM"/>
<dbReference type="SUPFAM" id="SSF53383">
    <property type="entry name" value="PLP-dependent transferases"/>
    <property type="match status" value="1"/>
</dbReference>
<dbReference type="Proteomes" id="UP000019132">
    <property type="component" value="Unassembled WGS sequence"/>
</dbReference>
<dbReference type="Pfam" id="PF00266">
    <property type="entry name" value="Aminotran_5"/>
    <property type="match status" value="2"/>
</dbReference>
<reference evidence="8" key="1">
    <citation type="journal article" date="2010" name="Genome Biol.">
        <title>Genome sequence of the necrotrophic plant pathogen Pythium ultimum reveals original pathogenicity mechanisms and effector repertoire.</title>
        <authorList>
            <person name="Levesque C.A."/>
            <person name="Brouwer H."/>
            <person name="Cano L."/>
            <person name="Hamilton J.P."/>
            <person name="Holt C."/>
            <person name="Huitema E."/>
            <person name="Raffaele S."/>
            <person name="Robideau G.P."/>
            <person name="Thines M."/>
            <person name="Win J."/>
            <person name="Zerillo M.M."/>
            <person name="Beakes G.W."/>
            <person name="Boore J.L."/>
            <person name="Busam D."/>
            <person name="Dumas B."/>
            <person name="Ferriera S."/>
            <person name="Fuerstenberg S.I."/>
            <person name="Gachon C.M."/>
            <person name="Gaulin E."/>
            <person name="Govers F."/>
            <person name="Grenville-Briggs L."/>
            <person name="Horner N."/>
            <person name="Hostetler J."/>
            <person name="Jiang R.H."/>
            <person name="Johnson J."/>
            <person name="Krajaejun T."/>
            <person name="Lin H."/>
            <person name="Meijer H.J."/>
            <person name="Moore B."/>
            <person name="Morris P."/>
            <person name="Phuntmart V."/>
            <person name="Puiu D."/>
            <person name="Shetty J."/>
            <person name="Stajich J.E."/>
            <person name="Tripathy S."/>
            <person name="Wawra S."/>
            <person name="van West P."/>
            <person name="Whitty B.R."/>
            <person name="Coutinho P.M."/>
            <person name="Henrissat B."/>
            <person name="Martin F."/>
            <person name="Thomas P.D."/>
            <person name="Tyler B.M."/>
            <person name="De Vries R.P."/>
            <person name="Kamoun S."/>
            <person name="Yandell M."/>
            <person name="Tisserat N."/>
            <person name="Buell C.R."/>
        </authorList>
    </citation>
    <scope>NUCLEOTIDE SEQUENCE</scope>
    <source>
        <strain evidence="8">DAOM:BR144</strain>
    </source>
</reference>
<dbReference type="GO" id="GO:0008265">
    <property type="term" value="F:molybdenum cofactor sulfurtransferase activity"/>
    <property type="evidence" value="ECO:0007669"/>
    <property type="project" value="UniProtKB-UniRule"/>
</dbReference>
<dbReference type="InterPro" id="IPR028886">
    <property type="entry name" value="MoCo_sulfurase"/>
</dbReference>
<dbReference type="HAMAP" id="MF_03050">
    <property type="entry name" value="MOCOS"/>
    <property type="match status" value="1"/>
</dbReference>
<dbReference type="VEuPathDB" id="FungiDB:PYU1_G010005"/>
<reference evidence="7" key="3">
    <citation type="submission" date="2015-02" db="UniProtKB">
        <authorList>
            <consortium name="EnsemblProtists"/>
        </authorList>
    </citation>
    <scope>IDENTIFICATION</scope>
    <source>
        <strain evidence="7">DAOM BR144</strain>
    </source>
</reference>
<evidence type="ECO:0000313" key="8">
    <source>
        <dbReference type="Proteomes" id="UP000019132"/>
    </source>
</evidence>
<dbReference type="Gene3D" id="3.90.1150.10">
    <property type="entry name" value="Aspartate Aminotransferase, domain 1"/>
    <property type="match status" value="1"/>
</dbReference>
<dbReference type="HOGENOM" id="CLU_010913_0_1_1"/>
<dbReference type="SUPFAM" id="SSF141673">
    <property type="entry name" value="MOSC N-terminal domain-like"/>
    <property type="match status" value="1"/>
</dbReference>
<feature type="active site" evidence="4">
    <location>
        <position position="428"/>
    </location>
</feature>
<dbReference type="PANTHER" id="PTHR14237:SF80">
    <property type="entry name" value="MOLYBDENUM COFACTOR SULFURASE"/>
    <property type="match status" value="1"/>
</dbReference>
<dbReference type="Pfam" id="PF03476">
    <property type="entry name" value="MOSC_N"/>
    <property type="match status" value="1"/>
</dbReference>
<protein>
    <recommendedName>
        <fullName evidence="4">Molybdenum cofactor sulfurase</fullName>
        <shortName evidence="4">MCS</shortName>
        <shortName evidence="4">MOS</shortName>
        <shortName evidence="4">MoCo sulfurase</shortName>
        <ecNumber evidence="4">2.8.1.9</ecNumber>
    </recommendedName>
    <alternativeName>
        <fullName evidence="4">Molybdenum cofactor sulfurtransferase</fullName>
    </alternativeName>
</protein>
<sequence length="844" mass="93068">MAACSSKGAFLRAFPQYGYGKDDAHKEKQLAIDRMRAQEFAHMEGSVYLDHAGATMYSSVQLQRVFAELSTGLYGNPHSTSTTVRAVGDVKRRVMRFFSAREDEYELIFTSGTTAALKLVGECFPWQHESRFSYSMDSHTSVLGIRGYAAKHGADTVCIPLDEMQQMEEDQNKSNDAEVSTSTEEEATQSNVPLNLFAFPAECNFSGSRHPLSLVDRVRNGQLDEQQPFETTKAQGSRWLVLVDAAKYVSTHKLELSKYKPDFVVCSFYKMFGYPTGLGALLVKKTALPLLQKVYYGGGTVQSILATQHVMIPKGNSEAGAGFADGTQSFLSILSLHHGLDQLESLGMASIDQHTAALTSLLYTKLTAMTHWNDRPVCKIYGNHHRKSLQGPIVTCNFMRPDGSYVGYSEVSKLAAIHNIQLRTGCFCNPGACQTYLQLRDADVLAGIEAGHVCGDDMDLVNGLPTGAVRISIGYMTTFEDIVTFTNFVIKYFVSTTEPVKQMSTTNTLVREPRVGVYLRKITLFPIKSCGGMVVDAWPVGSRGLLFDREWAIVDVATSKAFSLKELPELCHIHPVVDLKNQTLAITFYKADDNSDDSDTFVLPLHADIASSHRNKDADTSRDLQVCADACKGRDVGDEVSEWLSAHLQRQCAFVCVAANHLRDSQASSKSTQRTAQRAAPGDSSPTSEEAVVAVPKSKIGFANQAQYLLISSASIANFNVALRAVDATLDVNEDAFRANFIVDGCEAFEEDTWTRLCIEQNTDSDSHSDEDGVIFDVSGACSRCAMINIDPKTGAFHRAPLQALSKYRRERSSIFFGQFLTRRTHAEGAALQWVRVRNRILCF</sequence>
<name>K3WYH6_GLOUD</name>
<feature type="domain" description="MOSC" evidence="6">
    <location>
        <begin position="685"/>
        <end position="844"/>
    </location>
</feature>
<feature type="region of interest" description="Disordered" evidence="5">
    <location>
        <begin position="667"/>
        <end position="690"/>
    </location>
</feature>
<evidence type="ECO:0000256" key="3">
    <source>
        <dbReference type="ARBA" id="ARBA00023150"/>
    </source>
</evidence>
<evidence type="ECO:0000256" key="2">
    <source>
        <dbReference type="ARBA" id="ARBA00022898"/>
    </source>
</evidence>
<dbReference type="PROSITE" id="PS51340">
    <property type="entry name" value="MOSC"/>
    <property type="match status" value="1"/>
</dbReference>
<keyword evidence="2 4" id="KW-0663">Pyridoxal phosphate</keyword>
<dbReference type="InterPro" id="IPR015424">
    <property type="entry name" value="PyrdxlP-dep_Trfase"/>
</dbReference>
<evidence type="ECO:0000256" key="1">
    <source>
        <dbReference type="ARBA" id="ARBA00022679"/>
    </source>
</evidence>
<accession>K3WYH6</accession>
<reference evidence="8" key="2">
    <citation type="submission" date="2010-04" db="EMBL/GenBank/DDBJ databases">
        <authorList>
            <person name="Buell R."/>
            <person name="Hamilton J."/>
            <person name="Hostetler J."/>
        </authorList>
    </citation>
    <scope>NUCLEOTIDE SEQUENCE [LARGE SCALE GENOMIC DNA]</scope>
    <source>
        <strain evidence="8">DAOM:BR144</strain>
    </source>
</reference>
<dbReference type="GO" id="GO:0016829">
    <property type="term" value="F:lyase activity"/>
    <property type="evidence" value="ECO:0007669"/>
    <property type="project" value="UniProtKB-UniRule"/>
</dbReference>
<dbReference type="InParanoid" id="K3WYH6"/>